<reference evidence="2" key="1">
    <citation type="submission" date="2019-07" db="EMBL/GenBank/DDBJ databases">
        <title>De Novo Assembly of kiwifruit Actinidia rufa.</title>
        <authorList>
            <person name="Sugita-Konishi S."/>
            <person name="Sato K."/>
            <person name="Mori E."/>
            <person name="Abe Y."/>
            <person name="Kisaki G."/>
            <person name="Hamano K."/>
            <person name="Suezawa K."/>
            <person name="Otani M."/>
            <person name="Fukuda T."/>
            <person name="Manabe T."/>
            <person name="Gomi K."/>
            <person name="Tabuchi M."/>
            <person name="Akimitsu K."/>
            <person name="Kataoka I."/>
        </authorList>
    </citation>
    <scope>NUCLEOTIDE SEQUENCE [LARGE SCALE GENOMIC DNA]</scope>
    <source>
        <strain evidence="2">cv. Fuchu</strain>
    </source>
</reference>
<evidence type="ECO:0000313" key="2">
    <source>
        <dbReference type="Proteomes" id="UP000585474"/>
    </source>
</evidence>
<keyword evidence="2" id="KW-1185">Reference proteome</keyword>
<proteinExistence type="predicted"/>
<dbReference type="EMBL" id="BJWL01000237">
    <property type="protein sequence ID" value="GFS35684.1"/>
    <property type="molecule type" value="Genomic_DNA"/>
</dbReference>
<comment type="caution">
    <text evidence="1">The sequence shown here is derived from an EMBL/GenBank/DDBJ whole genome shotgun (WGS) entry which is preliminary data.</text>
</comment>
<dbReference type="AlphaFoldDB" id="A0A7J0DIG8"/>
<dbReference type="Proteomes" id="UP000585474">
    <property type="component" value="Unassembled WGS sequence"/>
</dbReference>
<gene>
    <name evidence="1" type="ORF">Acr_00g0041480</name>
</gene>
<name>A0A7J0DIG8_9ERIC</name>
<accession>A0A7J0DIG8</accession>
<sequence>MADGRGSWSMVRFWDLVGIGDEGEVELVAGGGKDGEEDQVMKEWCRKGRTAGFGLWWQWRNEKVEGSGPPWRNVMVRGGREVEKMVTE</sequence>
<evidence type="ECO:0000313" key="1">
    <source>
        <dbReference type="EMBL" id="GFS35684.1"/>
    </source>
</evidence>
<protein>
    <submittedName>
        <fullName evidence="1">Uncharacterized protein</fullName>
    </submittedName>
</protein>
<organism evidence="1 2">
    <name type="scientific">Actinidia rufa</name>
    <dbReference type="NCBI Taxonomy" id="165716"/>
    <lineage>
        <taxon>Eukaryota</taxon>
        <taxon>Viridiplantae</taxon>
        <taxon>Streptophyta</taxon>
        <taxon>Embryophyta</taxon>
        <taxon>Tracheophyta</taxon>
        <taxon>Spermatophyta</taxon>
        <taxon>Magnoliopsida</taxon>
        <taxon>eudicotyledons</taxon>
        <taxon>Gunneridae</taxon>
        <taxon>Pentapetalae</taxon>
        <taxon>asterids</taxon>
        <taxon>Ericales</taxon>
        <taxon>Actinidiaceae</taxon>
        <taxon>Actinidia</taxon>
    </lineage>
</organism>